<dbReference type="EMBL" id="MSFK01000003">
    <property type="protein sequence ID" value="PWY95409.1"/>
    <property type="molecule type" value="Genomic_DNA"/>
</dbReference>
<dbReference type="NCBIfam" id="TIGR00879">
    <property type="entry name" value="SP"/>
    <property type="match status" value="1"/>
</dbReference>
<gene>
    <name evidence="10" type="ORF">BO94DRAFT_553303</name>
</gene>
<name>A0A317XA81_9EURO</name>
<dbReference type="AlphaFoldDB" id="A0A317XA81"/>
<dbReference type="FunFam" id="1.20.1250.20:FF:000078">
    <property type="entry name" value="MFS maltose transporter, putative"/>
    <property type="match status" value="1"/>
</dbReference>
<dbReference type="PROSITE" id="PS00217">
    <property type="entry name" value="SUGAR_TRANSPORT_2"/>
    <property type="match status" value="1"/>
</dbReference>
<accession>A0A317XA81</accession>
<feature type="transmembrane region" description="Helical" evidence="8">
    <location>
        <begin position="418"/>
        <end position="441"/>
    </location>
</feature>
<dbReference type="PANTHER" id="PTHR48022:SF2">
    <property type="entry name" value="PLASTIDIC GLUCOSE TRANSPORTER 4"/>
    <property type="match status" value="1"/>
</dbReference>
<dbReference type="GO" id="GO:0005351">
    <property type="term" value="F:carbohydrate:proton symporter activity"/>
    <property type="evidence" value="ECO:0007669"/>
    <property type="project" value="TreeGrafter"/>
</dbReference>
<keyword evidence="10" id="KW-0762">Sugar transport</keyword>
<dbReference type="InterPro" id="IPR003663">
    <property type="entry name" value="Sugar/inositol_transpt"/>
</dbReference>
<dbReference type="InterPro" id="IPR020846">
    <property type="entry name" value="MFS_dom"/>
</dbReference>
<comment type="caution">
    <text evidence="10">The sequence shown here is derived from an EMBL/GenBank/DDBJ whole genome shotgun (WGS) entry which is preliminary data.</text>
</comment>
<comment type="subcellular location">
    <subcellularLocation>
        <location evidence="1">Membrane</location>
        <topology evidence="1">Multi-pass membrane protein</topology>
    </subcellularLocation>
</comment>
<evidence type="ECO:0000256" key="4">
    <source>
        <dbReference type="ARBA" id="ARBA00022692"/>
    </source>
</evidence>
<reference evidence="10 11" key="1">
    <citation type="submission" date="2016-12" db="EMBL/GenBank/DDBJ databases">
        <title>The genomes of Aspergillus section Nigri reveals drivers in fungal speciation.</title>
        <authorList>
            <consortium name="DOE Joint Genome Institute"/>
            <person name="Vesth T.C."/>
            <person name="Nybo J."/>
            <person name="Theobald S."/>
            <person name="Brandl J."/>
            <person name="Frisvad J.C."/>
            <person name="Nielsen K.F."/>
            <person name="Lyhne E.K."/>
            <person name="Kogle M.E."/>
            <person name="Kuo A."/>
            <person name="Riley R."/>
            <person name="Clum A."/>
            <person name="Nolan M."/>
            <person name="Lipzen A."/>
            <person name="Salamov A."/>
            <person name="Henrissat B."/>
            <person name="Wiebenga A."/>
            <person name="De Vries R.P."/>
            <person name="Grigoriev I.V."/>
            <person name="Mortensen U.H."/>
            <person name="Andersen M.R."/>
            <person name="Baker S.E."/>
        </authorList>
    </citation>
    <scope>NUCLEOTIDE SEQUENCE [LARGE SCALE GENOMIC DNA]</scope>
    <source>
        <strain evidence="10 11">CBS 115572</strain>
    </source>
</reference>
<dbReference type="GeneID" id="37115790"/>
<feature type="transmembrane region" description="Helical" evidence="8">
    <location>
        <begin position="113"/>
        <end position="130"/>
    </location>
</feature>
<feature type="domain" description="Major facilitator superfamily (MFS) profile" evidence="9">
    <location>
        <begin position="36"/>
        <end position="473"/>
    </location>
</feature>
<evidence type="ECO:0000256" key="8">
    <source>
        <dbReference type="SAM" id="Phobius"/>
    </source>
</evidence>
<feature type="transmembrane region" description="Helical" evidence="8">
    <location>
        <begin position="136"/>
        <end position="158"/>
    </location>
</feature>
<dbReference type="Gene3D" id="1.20.1250.20">
    <property type="entry name" value="MFS general substrate transporter like domains"/>
    <property type="match status" value="1"/>
</dbReference>
<feature type="transmembrane region" description="Helical" evidence="8">
    <location>
        <begin position="202"/>
        <end position="223"/>
    </location>
</feature>
<evidence type="ECO:0000256" key="2">
    <source>
        <dbReference type="ARBA" id="ARBA00010992"/>
    </source>
</evidence>
<feature type="transmembrane region" description="Helical" evidence="8">
    <location>
        <begin position="288"/>
        <end position="306"/>
    </location>
</feature>
<feature type="transmembrane region" description="Helical" evidence="8">
    <location>
        <begin position="33"/>
        <end position="59"/>
    </location>
</feature>
<sequence length="473" mass="52148">MSSAKQLFNDAREATEAEHNLTLVQALKLYPKAVGWSVLVSAACIMEGYDMAVIGQLFAQDSFKRRFGEPFHDGSYQITAAWQTALGNAGYIGTIFGILLNGHITERIGMKKTLALAHAALTGFTFILVFGQTKALLLVGQLLCGLSWGIFTAAAPTYASEVCPVVLRGYLTTFINMTWVVGQLIAAGIFRGAQGMQGKWAYGIPFAIQWVWPVPLCAGLLFCPESPWWLLRKGRLDEAEHSLRRLSPATYPEKTLAMMIRTDEQEKKLDSSSYWDCFKGVDLRRTEIALIAWPIQVFAGISMNQYNTYFFQQAGVSGATAFDISIGYYALGFVGTLVAWFLMTHYGRRTIFIGGLALMCLTMLAIGFAALAPESNHAATWAQSILLVIWVSFYDGSVGPLAFCIVSEVGSTRLRAKTIAIGRCSFYFWFIAFGVATPYMLNPDEANLKGKTFFLYGGLAFFRCSGLTFGCRK</sequence>
<dbReference type="InterPro" id="IPR036259">
    <property type="entry name" value="MFS_trans_sf"/>
</dbReference>
<evidence type="ECO:0000256" key="7">
    <source>
        <dbReference type="RuleBase" id="RU003346"/>
    </source>
</evidence>
<evidence type="ECO:0000256" key="3">
    <source>
        <dbReference type="ARBA" id="ARBA00022448"/>
    </source>
</evidence>
<dbReference type="SUPFAM" id="SSF103473">
    <property type="entry name" value="MFS general substrate transporter"/>
    <property type="match status" value="1"/>
</dbReference>
<evidence type="ECO:0000313" key="11">
    <source>
        <dbReference type="Proteomes" id="UP000246702"/>
    </source>
</evidence>
<dbReference type="PRINTS" id="PR00171">
    <property type="entry name" value="SUGRTRNSPORT"/>
</dbReference>
<feature type="transmembrane region" description="Helical" evidence="8">
    <location>
        <begin position="170"/>
        <end position="190"/>
    </location>
</feature>
<dbReference type="InterPro" id="IPR005829">
    <property type="entry name" value="Sugar_transporter_CS"/>
</dbReference>
<dbReference type="PROSITE" id="PS50850">
    <property type="entry name" value="MFS"/>
    <property type="match status" value="1"/>
</dbReference>
<keyword evidence="4 8" id="KW-0812">Transmembrane</keyword>
<dbReference type="STRING" id="1450535.A0A317XA81"/>
<dbReference type="PANTHER" id="PTHR48022">
    <property type="entry name" value="PLASTIDIC GLUCOSE TRANSPORTER 4"/>
    <property type="match status" value="1"/>
</dbReference>
<protein>
    <submittedName>
        <fullName evidence="10">Sugar transporter</fullName>
    </submittedName>
</protein>
<evidence type="ECO:0000256" key="6">
    <source>
        <dbReference type="ARBA" id="ARBA00023136"/>
    </source>
</evidence>
<comment type="similarity">
    <text evidence="2 7">Belongs to the major facilitator superfamily. Sugar transporter (TC 2.A.1.1) family.</text>
</comment>
<keyword evidence="3 7" id="KW-0813">Transport</keyword>
<evidence type="ECO:0000259" key="9">
    <source>
        <dbReference type="PROSITE" id="PS50850"/>
    </source>
</evidence>
<feature type="transmembrane region" description="Helical" evidence="8">
    <location>
        <begin position="350"/>
        <end position="372"/>
    </location>
</feature>
<evidence type="ECO:0000313" key="10">
    <source>
        <dbReference type="EMBL" id="PWY95409.1"/>
    </source>
</evidence>
<dbReference type="GO" id="GO:0016020">
    <property type="term" value="C:membrane"/>
    <property type="evidence" value="ECO:0007669"/>
    <property type="project" value="UniProtKB-SubCell"/>
</dbReference>
<evidence type="ECO:0000256" key="1">
    <source>
        <dbReference type="ARBA" id="ARBA00004141"/>
    </source>
</evidence>
<dbReference type="InterPro" id="IPR005828">
    <property type="entry name" value="MFS_sugar_transport-like"/>
</dbReference>
<dbReference type="Proteomes" id="UP000246702">
    <property type="component" value="Unassembled WGS sequence"/>
</dbReference>
<proteinExistence type="inferred from homology"/>
<dbReference type="RefSeq" id="XP_025472170.1">
    <property type="nucleotide sequence ID" value="XM_025613647.1"/>
</dbReference>
<keyword evidence="5 8" id="KW-1133">Transmembrane helix</keyword>
<keyword evidence="6 8" id="KW-0472">Membrane</keyword>
<keyword evidence="11" id="KW-1185">Reference proteome</keyword>
<dbReference type="InterPro" id="IPR050360">
    <property type="entry name" value="MFS_Sugar_Transporters"/>
</dbReference>
<organism evidence="10 11">
    <name type="scientific">Aspergillus sclerotioniger CBS 115572</name>
    <dbReference type="NCBI Taxonomy" id="1450535"/>
    <lineage>
        <taxon>Eukaryota</taxon>
        <taxon>Fungi</taxon>
        <taxon>Dikarya</taxon>
        <taxon>Ascomycota</taxon>
        <taxon>Pezizomycotina</taxon>
        <taxon>Eurotiomycetes</taxon>
        <taxon>Eurotiomycetidae</taxon>
        <taxon>Eurotiales</taxon>
        <taxon>Aspergillaceae</taxon>
        <taxon>Aspergillus</taxon>
        <taxon>Aspergillus subgen. Circumdati</taxon>
    </lineage>
</organism>
<feature type="transmembrane region" description="Helical" evidence="8">
    <location>
        <begin position="326"/>
        <end position="343"/>
    </location>
</feature>
<feature type="transmembrane region" description="Helical" evidence="8">
    <location>
        <begin position="79"/>
        <end position="101"/>
    </location>
</feature>
<dbReference type="OrthoDB" id="6612291at2759"/>
<feature type="transmembrane region" description="Helical" evidence="8">
    <location>
        <begin position="453"/>
        <end position="471"/>
    </location>
</feature>
<feature type="transmembrane region" description="Helical" evidence="8">
    <location>
        <begin position="384"/>
        <end position="406"/>
    </location>
</feature>
<evidence type="ECO:0000256" key="5">
    <source>
        <dbReference type="ARBA" id="ARBA00022989"/>
    </source>
</evidence>
<dbReference type="Pfam" id="PF00083">
    <property type="entry name" value="Sugar_tr"/>
    <property type="match status" value="1"/>
</dbReference>